<evidence type="ECO:0000256" key="1">
    <source>
        <dbReference type="ARBA" id="ARBA00022723"/>
    </source>
</evidence>
<dbReference type="SFLD" id="SFLDG01129">
    <property type="entry name" value="C1.5:_HAD__Beta-PGM__Phosphata"/>
    <property type="match status" value="1"/>
</dbReference>
<dbReference type="GO" id="GO:0003993">
    <property type="term" value="F:acid phosphatase activity"/>
    <property type="evidence" value="ECO:0007669"/>
    <property type="project" value="TreeGrafter"/>
</dbReference>
<dbReference type="GO" id="GO:0008270">
    <property type="term" value="F:zinc ion binding"/>
    <property type="evidence" value="ECO:0007669"/>
    <property type="project" value="UniProtKB-KW"/>
</dbReference>
<dbReference type="AlphaFoldDB" id="A0A2V1B0C1"/>
<accession>A0A2V1B0C1</accession>
<dbReference type="SFLD" id="SFLDS00003">
    <property type="entry name" value="Haloacid_Dehalogenase"/>
    <property type="match status" value="1"/>
</dbReference>
<evidence type="ECO:0000313" key="7">
    <source>
        <dbReference type="Proteomes" id="UP000244309"/>
    </source>
</evidence>
<evidence type="ECO:0000256" key="2">
    <source>
        <dbReference type="ARBA" id="ARBA00022771"/>
    </source>
</evidence>
<name>A0A2V1B0C1_9ASCO</name>
<gene>
    <name evidence="6" type="ORF">CXQ85_005153</name>
</gene>
<dbReference type="PANTHER" id="PTHR17901:SF14">
    <property type="entry name" value="MAGNESIUM-DEPENDENT PHOSPHATASE 1"/>
    <property type="match status" value="1"/>
</dbReference>
<keyword evidence="2 4" id="KW-0863">Zinc-finger</keyword>
<dbReference type="SUPFAM" id="SSF56784">
    <property type="entry name" value="HAD-like"/>
    <property type="match status" value="1"/>
</dbReference>
<evidence type="ECO:0000259" key="5">
    <source>
        <dbReference type="PROSITE" id="PS50135"/>
    </source>
</evidence>
<proteinExistence type="predicted"/>
<dbReference type="SFLD" id="SFLDG01131">
    <property type="entry name" value="C1.5.2:_MDP_Like"/>
    <property type="match status" value="1"/>
</dbReference>
<sequence>MFPKAVVFDLDYTLWPCWCDTHIRLPVRSDSGNCVIDAVGYYLQLYDGVESSIKKLKQQGVKIIAASRTARPDIAMKLLNLYEIDGKPMIGFFDSLQWGQGSKIHHVKRAVQELGLQAALKDGDILLFDDELRNQDVLRINCRFCYVGDSDTGLTGSFFDRQIEDWRKERQEMRQSLKVKSHLLLYVKLREKASVDELNSMIEDVRITERNSYQSDVPYQIEPMATGRRIVPNMRTSKTLSQSHEPMRQRVSACDGCNQAGQFQEIQGRGYKCTVCNDYDLCTSCFEEKCETGDHQKYHLMDVFHQDYQQVSIGDKRGLQVDCIGEQHIEVWDGFLGLKEDEDSPRLLMTNLGCRMTQLTKTGLILELANCAVAPLSFTMLSMSLMDPNGTVMETTLTHTPFYLLPSKSAAFRLELSSLNPPETFYIRLAASSFHGKSGPYKLSQRWSPVGSGIEPDEANLVLSDEDLSNESSSSYDIISLSEVSD</sequence>
<dbReference type="Pfam" id="PF12689">
    <property type="entry name" value="Acid_PPase"/>
    <property type="match status" value="1"/>
</dbReference>
<dbReference type="InterPro" id="IPR023214">
    <property type="entry name" value="HAD_sf"/>
</dbReference>
<feature type="domain" description="ZZ-type" evidence="5">
    <location>
        <begin position="249"/>
        <end position="309"/>
    </location>
</feature>
<dbReference type="PANTHER" id="PTHR17901">
    <property type="entry name" value="MAGNESIUM-DEPENDENT PHOSPHATASE 1 MDP1"/>
    <property type="match status" value="1"/>
</dbReference>
<dbReference type="SUPFAM" id="SSF57850">
    <property type="entry name" value="RING/U-box"/>
    <property type="match status" value="1"/>
</dbReference>
<keyword evidence="7" id="KW-1185">Reference proteome</keyword>
<protein>
    <submittedName>
        <fullName evidence="6">Magnesium-dependent phosphatase-1</fullName>
    </submittedName>
</protein>
<keyword evidence="3" id="KW-0862">Zinc</keyword>
<evidence type="ECO:0000256" key="4">
    <source>
        <dbReference type="PROSITE-ProRule" id="PRU00228"/>
    </source>
</evidence>
<dbReference type="RefSeq" id="XP_025343521.1">
    <property type="nucleotide sequence ID" value="XM_025488754.1"/>
</dbReference>
<dbReference type="Gene3D" id="3.40.50.1000">
    <property type="entry name" value="HAD superfamily/HAD-like"/>
    <property type="match status" value="1"/>
</dbReference>
<evidence type="ECO:0000313" key="6">
    <source>
        <dbReference type="EMBL" id="PVH22581.1"/>
    </source>
</evidence>
<dbReference type="CDD" id="cd02249">
    <property type="entry name" value="ZZ"/>
    <property type="match status" value="1"/>
</dbReference>
<dbReference type="InterPro" id="IPR000433">
    <property type="entry name" value="Znf_ZZ"/>
</dbReference>
<dbReference type="InterPro" id="IPR010033">
    <property type="entry name" value="HAD_SF_ppase_IIIC"/>
</dbReference>
<comment type="caution">
    <text evidence="6">The sequence shown here is derived from an EMBL/GenBank/DDBJ whole genome shotgun (WGS) entry which is preliminary data.</text>
</comment>
<dbReference type="Gene3D" id="3.30.60.90">
    <property type="match status" value="1"/>
</dbReference>
<dbReference type="NCBIfam" id="TIGR01685">
    <property type="entry name" value="MDP-1"/>
    <property type="match status" value="1"/>
</dbReference>
<evidence type="ECO:0000256" key="3">
    <source>
        <dbReference type="ARBA" id="ARBA00022833"/>
    </source>
</evidence>
<dbReference type="NCBIfam" id="TIGR01681">
    <property type="entry name" value="HAD-SF-IIIC"/>
    <property type="match status" value="1"/>
</dbReference>
<organism evidence="6 7">
    <name type="scientific">Candidozyma haemuli</name>
    <dbReference type="NCBI Taxonomy" id="45357"/>
    <lineage>
        <taxon>Eukaryota</taxon>
        <taxon>Fungi</taxon>
        <taxon>Dikarya</taxon>
        <taxon>Ascomycota</taxon>
        <taxon>Saccharomycotina</taxon>
        <taxon>Pichiomycetes</taxon>
        <taxon>Metschnikowiaceae</taxon>
        <taxon>Candidozyma</taxon>
    </lineage>
</organism>
<dbReference type="InterPro" id="IPR010036">
    <property type="entry name" value="MDP_1_eu_arc"/>
</dbReference>
<dbReference type="VEuPathDB" id="FungiDB:CXQ85_005153"/>
<dbReference type="GeneID" id="37010483"/>
<dbReference type="SMART" id="SM00291">
    <property type="entry name" value="ZnF_ZZ"/>
    <property type="match status" value="1"/>
</dbReference>
<dbReference type="OrthoDB" id="2865258at2759"/>
<dbReference type="InterPro" id="IPR043145">
    <property type="entry name" value="Znf_ZZ_sf"/>
</dbReference>
<reference evidence="6 7" key="1">
    <citation type="submission" date="2017-12" db="EMBL/GenBank/DDBJ databases">
        <title>Genome Sequence of a Multidrug-Resistant Candida haemulonii Isolate from a Patient with Chronic Leg Ulcers in Israel.</title>
        <authorList>
            <person name="Chow N.A."/>
            <person name="Gade L."/>
            <person name="Batra D."/>
            <person name="Rowe L.A."/>
            <person name="Ben-Ami R."/>
            <person name="Loparev V.N."/>
            <person name="Litvintseva A.P."/>
        </authorList>
    </citation>
    <scope>NUCLEOTIDE SEQUENCE [LARGE SCALE GENOMIC DNA]</scope>
    <source>
        <strain evidence="6 7">B11899</strain>
    </source>
</reference>
<dbReference type="PROSITE" id="PS50135">
    <property type="entry name" value="ZF_ZZ_2"/>
    <property type="match status" value="1"/>
</dbReference>
<dbReference type="EMBL" id="PKFO01000008">
    <property type="protein sequence ID" value="PVH22581.1"/>
    <property type="molecule type" value="Genomic_DNA"/>
</dbReference>
<dbReference type="Proteomes" id="UP000244309">
    <property type="component" value="Unassembled WGS sequence"/>
</dbReference>
<dbReference type="InterPro" id="IPR036412">
    <property type="entry name" value="HAD-like_sf"/>
</dbReference>
<dbReference type="Pfam" id="PF00569">
    <property type="entry name" value="ZZ"/>
    <property type="match status" value="1"/>
</dbReference>
<keyword evidence="1" id="KW-0479">Metal-binding</keyword>
<dbReference type="STRING" id="45357.A0A2V1B0C1"/>